<dbReference type="Proteomes" id="UP000000707">
    <property type="component" value="Unassembled WGS sequence"/>
</dbReference>
<comment type="pathway">
    <text evidence="2 11">Glycan metabolism; cellulose degradation.</text>
</comment>
<dbReference type="STRING" id="590646.G3B1H3"/>
<dbReference type="InterPro" id="IPR013783">
    <property type="entry name" value="Ig-like_fold"/>
</dbReference>
<dbReference type="RefSeq" id="XP_006685779.1">
    <property type="nucleotide sequence ID" value="XM_006685716.1"/>
</dbReference>
<keyword evidence="14" id="KW-1185">Reference proteome</keyword>
<comment type="catalytic activity">
    <reaction evidence="1 11">
        <text>Hydrolysis of terminal, non-reducing beta-D-glucosyl residues with release of beta-D-glucose.</text>
        <dbReference type="EC" id="3.2.1.21"/>
    </reaction>
</comment>
<dbReference type="InterPro" id="IPR019800">
    <property type="entry name" value="Glyco_hydro_3_AS"/>
</dbReference>
<dbReference type="SUPFAM" id="SSF51445">
    <property type="entry name" value="(Trans)glycosidases"/>
    <property type="match status" value="1"/>
</dbReference>
<dbReference type="PANTHER" id="PTHR42715">
    <property type="entry name" value="BETA-GLUCOSIDASE"/>
    <property type="match status" value="1"/>
</dbReference>
<keyword evidence="7" id="KW-0325">Glycoprotein</keyword>
<evidence type="ECO:0000256" key="11">
    <source>
        <dbReference type="RuleBase" id="RU361161"/>
    </source>
</evidence>
<dbReference type="UniPathway" id="UPA00696"/>
<dbReference type="Pfam" id="PF00933">
    <property type="entry name" value="Glyco_hydro_3"/>
    <property type="match status" value="1"/>
</dbReference>
<dbReference type="Pfam" id="PF01915">
    <property type="entry name" value="Glyco_hydro_3_C"/>
    <property type="match status" value="1"/>
</dbReference>
<proteinExistence type="inferred from homology"/>
<dbReference type="GO" id="GO:0030245">
    <property type="term" value="P:cellulose catabolic process"/>
    <property type="evidence" value="ECO:0007669"/>
    <property type="project" value="UniProtKB-UniPathway"/>
</dbReference>
<dbReference type="Gene3D" id="3.20.20.300">
    <property type="entry name" value="Glycoside hydrolase, family 3, N-terminal domain"/>
    <property type="match status" value="1"/>
</dbReference>
<dbReference type="InterPro" id="IPR001764">
    <property type="entry name" value="Glyco_hydro_3_N"/>
</dbReference>
<dbReference type="GeneID" id="18248835"/>
<evidence type="ECO:0000256" key="7">
    <source>
        <dbReference type="ARBA" id="ARBA00023180"/>
    </source>
</evidence>
<evidence type="ECO:0000256" key="6">
    <source>
        <dbReference type="ARBA" id="ARBA00023001"/>
    </source>
</evidence>
<dbReference type="PROSITE" id="PS00775">
    <property type="entry name" value="GLYCOSYL_HYDROL_F3"/>
    <property type="match status" value="1"/>
</dbReference>
<dbReference type="PRINTS" id="PR00133">
    <property type="entry name" value="GLHYDRLASE3"/>
</dbReference>
<dbReference type="FunFam" id="3.20.20.300:FF:000002">
    <property type="entry name" value="Probable beta-glucosidase"/>
    <property type="match status" value="1"/>
</dbReference>
<dbReference type="InterPro" id="IPR036962">
    <property type="entry name" value="Glyco_hydro_3_N_sf"/>
</dbReference>
<evidence type="ECO:0000256" key="1">
    <source>
        <dbReference type="ARBA" id="ARBA00000448"/>
    </source>
</evidence>
<dbReference type="SMART" id="SM01217">
    <property type="entry name" value="Fn3_like"/>
    <property type="match status" value="1"/>
</dbReference>
<dbReference type="SUPFAM" id="SSF52279">
    <property type="entry name" value="Beta-D-glucan exohydrolase, C-terminal domain"/>
    <property type="match status" value="1"/>
</dbReference>
<accession>G3B1H3</accession>
<gene>
    <name evidence="13" type="ORF">CANTEDRAFT_121234</name>
</gene>
<dbReference type="Gene3D" id="2.60.40.10">
    <property type="entry name" value="Immunoglobulins"/>
    <property type="match status" value="1"/>
</dbReference>
<keyword evidence="9 11" id="KW-0326">Glycosidase</keyword>
<organism evidence="14">
    <name type="scientific">Candida tenuis (strain ATCC 10573 / BCRC 21748 / CBS 615 / JCM 9827 / NBRC 10315 / NRRL Y-1498 / VKM Y-70)</name>
    <name type="common">Yeast</name>
    <name type="synonym">Yamadazyma tenuis</name>
    <dbReference type="NCBI Taxonomy" id="590646"/>
    <lineage>
        <taxon>Eukaryota</taxon>
        <taxon>Fungi</taxon>
        <taxon>Dikarya</taxon>
        <taxon>Ascomycota</taxon>
        <taxon>Saccharomycotina</taxon>
        <taxon>Pichiomycetes</taxon>
        <taxon>Debaryomycetaceae</taxon>
        <taxon>Yamadazyma</taxon>
    </lineage>
</organism>
<evidence type="ECO:0000256" key="10">
    <source>
        <dbReference type="ARBA" id="ARBA00023326"/>
    </source>
</evidence>
<dbReference type="PROSITE" id="PS51257">
    <property type="entry name" value="PROKAR_LIPOPROTEIN"/>
    <property type="match status" value="1"/>
</dbReference>
<dbReference type="Gene3D" id="3.40.50.1700">
    <property type="entry name" value="Glycoside hydrolase family 3 C-terminal domain"/>
    <property type="match status" value="1"/>
</dbReference>
<dbReference type="InterPro" id="IPR002772">
    <property type="entry name" value="Glyco_hydro_3_C"/>
</dbReference>
<keyword evidence="10 11" id="KW-0624">Polysaccharide degradation</keyword>
<evidence type="ECO:0000313" key="13">
    <source>
        <dbReference type="EMBL" id="EGV64973.1"/>
    </source>
</evidence>
<evidence type="ECO:0000256" key="9">
    <source>
        <dbReference type="ARBA" id="ARBA00023295"/>
    </source>
</evidence>
<evidence type="ECO:0000256" key="4">
    <source>
        <dbReference type="ARBA" id="ARBA00012744"/>
    </source>
</evidence>
<evidence type="ECO:0000256" key="8">
    <source>
        <dbReference type="ARBA" id="ARBA00023277"/>
    </source>
</evidence>
<dbReference type="EMBL" id="GL996515">
    <property type="protein sequence ID" value="EGV64973.1"/>
    <property type="molecule type" value="Genomic_DNA"/>
</dbReference>
<protein>
    <recommendedName>
        <fullName evidence="4 11">beta-glucosidase</fullName>
        <ecNumber evidence="4 11">3.2.1.21</ecNumber>
    </recommendedName>
</protein>
<dbReference type="PANTHER" id="PTHR42715:SF2">
    <property type="entry name" value="BETA-GLUCOSIDASE F-RELATED"/>
    <property type="match status" value="1"/>
</dbReference>
<dbReference type="InterPro" id="IPR050288">
    <property type="entry name" value="Cellulose_deg_GH3"/>
</dbReference>
<comment type="similarity">
    <text evidence="3 11">Belongs to the glycosyl hydrolase 3 family.</text>
</comment>
<keyword evidence="8 11" id="KW-0119">Carbohydrate metabolism</keyword>
<feature type="domain" description="Fibronectin type III-like" evidence="12">
    <location>
        <begin position="730"/>
        <end position="800"/>
    </location>
</feature>
<dbReference type="GO" id="GO:0008422">
    <property type="term" value="F:beta-glucosidase activity"/>
    <property type="evidence" value="ECO:0007669"/>
    <property type="project" value="UniProtKB-EC"/>
</dbReference>
<sequence>MSIVEKVNLTTGTGWGSGSCVGNTGSVPRLGIPELCLQDGPNGVRYTDFVTNFPSGIAAASTFNKGLVYLRGKAIGKEHKQKGVHMALAPVLGPIGLKAAGGRNWESFGADPYLQGILGAATIEGIQDEGVLAIARSFVGNEQEHFRQVGEWEDNGWDRLEKSISSNIGDRAMHEIYMWPFADAIRAGVGGIMCSLNQVNNTYACENSYLLNYLLKEELGFQGFVVSDWGAQHSGVYSALAGLDMTVPGEIFDDWLSGKSFWGPLLTRSVYNNTLPQQRLDDMVTRILAPFFAIDTLKLPSDEDTPNFSSWTYHTYGQQYPYQHYGPIIQQNYHQNARTKFSDDIALNVAREAIVLLKNDGHNLPIDKDDGIRKILIAGSGAGLDARGYNCKDQRCYEGPLTSGWGSAAVNNPFVISPYEAIAKRAREREMLVEYSNDNWDFDSLDELSDLVDLAIVIVTADSGEGFIEVDDNYGDRQNFSLWNNGDEIINHVASRCSKTIVVVNSVGPVNMEKFIELENVVGVVYAGPLGQYVGQAIAEVLFGEVNPSGKLPFTIARKKSHYVPIVDSLKDSNDPQDNFDRDIYLDYRFFDKHNIKPRFEFGYGLSYTKFQLSDLKIVEINSPTEYLPYPEEYLPIYRTIEDDICDPEDALFPHDEFDPVPGFIYPYLYNENVQTLPDDDRFDYPLGYSETNTNSPPLSGGFGGNQALWEVLFSVKAKVKNIGKYKGGFASQLYIEFPSTFVSSPPKVLRGIDKVFIKKGDTATIEFNILHRDLTIWDTRSQQWIIQTGTYKIFVGSSSRRVELCGEIDIGA</sequence>
<dbReference type="HOGENOM" id="CLU_004542_2_0_1"/>
<dbReference type="eggNOG" id="ENOG502QR4D">
    <property type="taxonomic scope" value="Eukaryota"/>
</dbReference>
<keyword evidence="5 11" id="KW-0378">Hydrolase</keyword>
<dbReference type="FunFam" id="3.40.50.1700:FF:000003">
    <property type="entry name" value="Probable beta-glucosidase"/>
    <property type="match status" value="1"/>
</dbReference>
<evidence type="ECO:0000256" key="3">
    <source>
        <dbReference type="ARBA" id="ARBA00005336"/>
    </source>
</evidence>
<dbReference type="EC" id="3.2.1.21" evidence="4 11"/>
<name>G3B1H3_CANTC</name>
<dbReference type="InterPro" id="IPR036881">
    <property type="entry name" value="Glyco_hydro_3_C_sf"/>
</dbReference>
<dbReference type="OrthoDB" id="416222at2759"/>
<evidence type="ECO:0000256" key="5">
    <source>
        <dbReference type="ARBA" id="ARBA00022801"/>
    </source>
</evidence>
<reference evidence="13 14" key="1">
    <citation type="journal article" date="2011" name="Proc. Natl. Acad. Sci. U.S.A.">
        <title>Comparative genomics of xylose-fermenting fungi for enhanced biofuel production.</title>
        <authorList>
            <person name="Wohlbach D.J."/>
            <person name="Kuo A."/>
            <person name="Sato T.K."/>
            <person name="Potts K.M."/>
            <person name="Salamov A.A."/>
            <person name="LaButti K.M."/>
            <person name="Sun H."/>
            <person name="Clum A."/>
            <person name="Pangilinan J.L."/>
            <person name="Lindquist E.A."/>
            <person name="Lucas S."/>
            <person name="Lapidus A."/>
            <person name="Jin M."/>
            <person name="Gunawan C."/>
            <person name="Balan V."/>
            <person name="Dale B.E."/>
            <person name="Jeffries T.W."/>
            <person name="Zinkel R."/>
            <person name="Barry K.W."/>
            <person name="Grigoriev I.V."/>
            <person name="Gasch A.P."/>
        </authorList>
    </citation>
    <scope>NUCLEOTIDE SEQUENCE [LARGE SCALE GENOMIC DNA]</scope>
    <source>
        <strain evidence="14">ATCC 10573 / BCRC 21748 / CBS 615 / JCM 9827 / NBRC 10315 / NRRL Y-1498 / VKM Y-70</strain>
    </source>
</reference>
<dbReference type="InterPro" id="IPR026891">
    <property type="entry name" value="Fn3-like"/>
</dbReference>
<dbReference type="KEGG" id="cten:18248835"/>
<dbReference type="Pfam" id="PF14310">
    <property type="entry name" value="Fn3-like"/>
    <property type="match status" value="1"/>
</dbReference>
<keyword evidence="6" id="KW-0136">Cellulose degradation</keyword>
<dbReference type="InterPro" id="IPR017853">
    <property type="entry name" value="GH"/>
</dbReference>
<evidence type="ECO:0000313" key="14">
    <source>
        <dbReference type="Proteomes" id="UP000000707"/>
    </source>
</evidence>
<evidence type="ECO:0000259" key="12">
    <source>
        <dbReference type="SMART" id="SM01217"/>
    </source>
</evidence>
<evidence type="ECO:0000256" key="2">
    <source>
        <dbReference type="ARBA" id="ARBA00004987"/>
    </source>
</evidence>
<dbReference type="AlphaFoldDB" id="G3B1H3"/>